<dbReference type="PANTHER" id="PTHR38765:SF1">
    <property type="entry name" value="DUF484 DOMAIN-CONTAINING PROTEIN"/>
    <property type="match status" value="1"/>
</dbReference>
<proteinExistence type="predicted"/>
<dbReference type="RefSeq" id="WP_263713520.1">
    <property type="nucleotide sequence ID" value="NZ_JAOWKX010000009.1"/>
</dbReference>
<evidence type="ECO:0000256" key="1">
    <source>
        <dbReference type="SAM" id="Coils"/>
    </source>
</evidence>
<protein>
    <submittedName>
        <fullName evidence="2">DUF484 family protein</fullName>
    </submittedName>
</protein>
<evidence type="ECO:0000313" key="3">
    <source>
        <dbReference type="Proteomes" id="UP001652504"/>
    </source>
</evidence>
<feature type="coiled-coil region" evidence="1">
    <location>
        <begin position="60"/>
        <end position="87"/>
    </location>
</feature>
<dbReference type="Pfam" id="PF04340">
    <property type="entry name" value="DUF484"/>
    <property type="match status" value="1"/>
</dbReference>
<dbReference type="InterPro" id="IPR029016">
    <property type="entry name" value="GAF-like_dom_sf"/>
</dbReference>
<dbReference type="PANTHER" id="PTHR38765">
    <property type="entry name" value="DUF484 DOMAIN-CONTAINING PROTEIN"/>
    <property type="match status" value="1"/>
</dbReference>
<reference evidence="2 3" key="1">
    <citation type="submission" date="2022-10" db="EMBL/GenBank/DDBJ databases">
        <title>Aestuariibacter sp. AA17 isolated from Montipora capitata coral fragment.</title>
        <authorList>
            <person name="Emsley S.A."/>
            <person name="Pfannmuller K.M."/>
            <person name="Loughran R.M."/>
            <person name="Shlafstein M."/>
            <person name="Papke E."/>
            <person name="Saw J.H."/>
            <person name="Ushijima B."/>
            <person name="Videau P."/>
        </authorList>
    </citation>
    <scope>NUCLEOTIDE SEQUENCE [LARGE SCALE GENOMIC DNA]</scope>
    <source>
        <strain evidence="2 3">AA17</strain>
    </source>
</reference>
<gene>
    <name evidence="2" type="ORF">OE749_16195</name>
</gene>
<dbReference type="EMBL" id="JAOWKX010000009">
    <property type="protein sequence ID" value="MCV2886235.1"/>
    <property type="molecule type" value="Genomic_DNA"/>
</dbReference>
<dbReference type="InterPro" id="IPR007435">
    <property type="entry name" value="DUF484"/>
</dbReference>
<organism evidence="2 3">
    <name type="scientific">Fluctibacter corallii</name>
    <dbReference type="NCBI Taxonomy" id="2984329"/>
    <lineage>
        <taxon>Bacteria</taxon>
        <taxon>Pseudomonadati</taxon>
        <taxon>Pseudomonadota</taxon>
        <taxon>Gammaproteobacteria</taxon>
        <taxon>Alteromonadales</taxon>
        <taxon>Alteromonadaceae</taxon>
        <taxon>Fluctibacter</taxon>
    </lineage>
</organism>
<name>A0ABT3AC92_9ALTE</name>
<comment type="caution">
    <text evidence="2">The sequence shown here is derived from an EMBL/GenBank/DDBJ whole genome shotgun (WGS) entry which is preliminary data.</text>
</comment>
<evidence type="ECO:0000313" key="2">
    <source>
        <dbReference type="EMBL" id="MCV2886235.1"/>
    </source>
</evidence>
<keyword evidence="3" id="KW-1185">Reference proteome</keyword>
<accession>A0ABT3AC92</accession>
<sequence length="232" mass="26614">MNEVSGQQHAQSSLNNEVETFNAIRPEDVRDFLLANPNFFNHFPDIAERLLIPHEKKGAVSLFELQCNQLREKVKQLSRKLSQLISVAKKNEEIYRIYADLNLQLLQCRYFSEVQSTLDSVMRDKLKMSAVSLRAFEGANAFPEIQRKLFMEKRFKQSHFFFGRLSQHEKQLLFAGKPAESVGLMLLGENGNFGILAVGSKDPSHFNPDMDTLLITQLQQFLNVYLPSLDGF</sequence>
<dbReference type="Proteomes" id="UP001652504">
    <property type="component" value="Unassembled WGS sequence"/>
</dbReference>
<dbReference type="Gene3D" id="3.30.450.40">
    <property type="match status" value="1"/>
</dbReference>
<keyword evidence="1" id="KW-0175">Coiled coil</keyword>